<name>A0A0A9H092_ARUDO</name>
<protein>
    <submittedName>
        <fullName evidence="1">Uncharacterized protein</fullName>
    </submittedName>
</protein>
<dbReference type="AlphaFoldDB" id="A0A0A9H092"/>
<reference evidence="1" key="2">
    <citation type="journal article" date="2015" name="Data Brief">
        <title>Shoot transcriptome of the giant reed, Arundo donax.</title>
        <authorList>
            <person name="Barrero R.A."/>
            <person name="Guerrero F.D."/>
            <person name="Moolhuijzen P."/>
            <person name="Goolsby J.A."/>
            <person name="Tidwell J."/>
            <person name="Bellgard S.E."/>
            <person name="Bellgard M.I."/>
        </authorList>
    </citation>
    <scope>NUCLEOTIDE SEQUENCE</scope>
    <source>
        <tissue evidence="1">Shoot tissue taken approximately 20 cm above the soil surface</tissue>
    </source>
</reference>
<reference evidence="1" key="1">
    <citation type="submission" date="2014-09" db="EMBL/GenBank/DDBJ databases">
        <authorList>
            <person name="Magalhaes I.L.F."/>
            <person name="Oliveira U."/>
            <person name="Santos F.R."/>
            <person name="Vidigal T.H.D.A."/>
            <person name="Brescovit A.D."/>
            <person name="Santos A.J."/>
        </authorList>
    </citation>
    <scope>NUCLEOTIDE SEQUENCE</scope>
    <source>
        <tissue evidence="1">Shoot tissue taken approximately 20 cm above the soil surface</tissue>
    </source>
</reference>
<sequence>MLARVVCPSVLAIRKIILMVDIFELRHLKAHAYICHISN</sequence>
<organism evidence="1">
    <name type="scientific">Arundo donax</name>
    <name type="common">Giant reed</name>
    <name type="synonym">Donax arundinaceus</name>
    <dbReference type="NCBI Taxonomy" id="35708"/>
    <lineage>
        <taxon>Eukaryota</taxon>
        <taxon>Viridiplantae</taxon>
        <taxon>Streptophyta</taxon>
        <taxon>Embryophyta</taxon>
        <taxon>Tracheophyta</taxon>
        <taxon>Spermatophyta</taxon>
        <taxon>Magnoliopsida</taxon>
        <taxon>Liliopsida</taxon>
        <taxon>Poales</taxon>
        <taxon>Poaceae</taxon>
        <taxon>PACMAD clade</taxon>
        <taxon>Arundinoideae</taxon>
        <taxon>Arundineae</taxon>
        <taxon>Arundo</taxon>
    </lineage>
</organism>
<accession>A0A0A9H092</accession>
<proteinExistence type="predicted"/>
<evidence type="ECO:0000313" key="1">
    <source>
        <dbReference type="EMBL" id="JAE29209.1"/>
    </source>
</evidence>
<dbReference type="EMBL" id="GBRH01168687">
    <property type="protein sequence ID" value="JAE29209.1"/>
    <property type="molecule type" value="Transcribed_RNA"/>
</dbReference>